<dbReference type="AlphaFoldDB" id="A0A854Q5M9"/>
<dbReference type="SUPFAM" id="SSF52833">
    <property type="entry name" value="Thioredoxin-like"/>
    <property type="match status" value="1"/>
</dbReference>
<organism evidence="3 4">
    <name type="scientific">Cryptococcus neoformans Tu259-1</name>
    <dbReference type="NCBI Taxonomy" id="1230072"/>
    <lineage>
        <taxon>Eukaryota</taxon>
        <taxon>Fungi</taxon>
        <taxon>Dikarya</taxon>
        <taxon>Basidiomycota</taxon>
        <taxon>Agaricomycotina</taxon>
        <taxon>Tremellomycetes</taxon>
        <taxon>Tremellales</taxon>
        <taxon>Cryptococcaceae</taxon>
        <taxon>Cryptococcus</taxon>
        <taxon>Cryptococcus neoformans species complex</taxon>
    </lineage>
</organism>
<dbReference type="InterPro" id="IPR040079">
    <property type="entry name" value="Glutathione_S-Trfase"/>
</dbReference>
<dbReference type="OrthoDB" id="4951845at2759"/>
<dbReference type="GO" id="GO:0005737">
    <property type="term" value="C:cytoplasm"/>
    <property type="evidence" value="ECO:0007669"/>
    <property type="project" value="TreeGrafter"/>
</dbReference>
<dbReference type="PROSITE" id="PS50405">
    <property type="entry name" value="GST_CTER"/>
    <property type="match status" value="1"/>
</dbReference>
<sequence length="283" mass="32873">MPMPDEHIHPTATGLAKKIVDAHQDPQDLVFWSGWFCPFNQRIWIALEERKIPYQYHEVNPYKKEETFLKLNPLGLVPTLEIKTAQGSKALYESDVLAEFLEDLYPPSEEHPSIFPSDPYEKSWVRLNIQHVSKKIIPNYFKLQQSQTESDQDAARKELISALRTYAKSIKGPYFAGEQWTAVDGALAPFVERLYILEKHRNFDEKEVGDGWWEYRERLMARDSLKNTSSEEQYYEEILGRSVIHATDYCDHSTTGSNYYCRYLRNEAQSEVAKATRAGQSLP</sequence>
<name>A0A854Q5M9_CRYNE</name>
<gene>
    <name evidence="3" type="ORF">C361_06646</name>
</gene>
<dbReference type="SFLD" id="SFLDG00358">
    <property type="entry name" value="Main_(cytGST)"/>
    <property type="match status" value="1"/>
</dbReference>
<dbReference type="InterPro" id="IPR050983">
    <property type="entry name" value="GST_Omega/HSP26"/>
</dbReference>
<dbReference type="EMBL" id="AMKT01000098">
    <property type="protein sequence ID" value="OXG11539.1"/>
    <property type="molecule type" value="Genomic_DNA"/>
</dbReference>
<dbReference type="Proteomes" id="UP000199727">
    <property type="component" value="Unassembled WGS sequence"/>
</dbReference>
<dbReference type="Pfam" id="PF13410">
    <property type="entry name" value="GST_C_2"/>
    <property type="match status" value="1"/>
</dbReference>
<dbReference type="InterPro" id="IPR036282">
    <property type="entry name" value="Glutathione-S-Trfase_C_sf"/>
</dbReference>
<dbReference type="Gene3D" id="1.20.1050.10">
    <property type="match status" value="1"/>
</dbReference>
<dbReference type="InterPro" id="IPR036249">
    <property type="entry name" value="Thioredoxin-like_sf"/>
</dbReference>
<comment type="caution">
    <text evidence="3">The sequence shown here is derived from an EMBL/GenBank/DDBJ whole genome shotgun (WGS) entry which is preliminary data.</text>
</comment>
<proteinExistence type="predicted"/>
<dbReference type="PANTHER" id="PTHR43968:SF6">
    <property type="entry name" value="GLUTATHIONE S-TRANSFERASE OMEGA"/>
    <property type="match status" value="1"/>
</dbReference>
<dbReference type="InterPro" id="IPR010987">
    <property type="entry name" value="Glutathione-S-Trfase_C-like"/>
</dbReference>
<feature type="domain" description="GST N-terminal" evidence="1">
    <location>
        <begin position="27"/>
        <end position="109"/>
    </location>
</feature>
<reference evidence="3 4" key="1">
    <citation type="submission" date="2017-06" db="EMBL/GenBank/DDBJ databases">
        <title>Global population genomics of the pathogenic fungus Cryptococcus neoformans var. grubii.</title>
        <authorList>
            <person name="Cuomo C."/>
            <person name="Litvintseva A."/>
            <person name="Chen Y."/>
            <person name="Young S."/>
            <person name="Zeng Q."/>
            <person name="Chapman S."/>
            <person name="Gujja S."/>
            <person name="Saif S."/>
            <person name="Birren B."/>
        </authorList>
    </citation>
    <scope>NUCLEOTIDE SEQUENCE [LARGE SCALE GENOMIC DNA]</scope>
    <source>
        <strain evidence="3 4">Tu259-1</strain>
    </source>
</reference>
<dbReference type="CDD" id="cd00570">
    <property type="entry name" value="GST_N_family"/>
    <property type="match status" value="1"/>
</dbReference>
<dbReference type="Pfam" id="PF13409">
    <property type="entry name" value="GST_N_2"/>
    <property type="match status" value="1"/>
</dbReference>
<dbReference type="PROSITE" id="PS50404">
    <property type="entry name" value="GST_NTER"/>
    <property type="match status" value="1"/>
</dbReference>
<evidence type="ECO:0000313" key="4">
    <source>
        <dbReference type="Proteomes" id="UP000199727"/>
    </source>
</evidence>
<dbReference type="InterPro" id="IPR004045">
    <property type="entry name" value="Glutathione_S-Trfase_N"/>
</dbReference>
<evidence type="ECO:0000259" key="1">
    <source>
        <dbReference type="PROSITE" id="PS50404"/>
    </source>
</evidence>
<dbReference type="SFLD" id="SFLDS00019">
    <property type="entry name" value="Glutathione_Transferase_(cytos"/>
    <property type="match status" value="1"/>
</dbReference>
<accession>A0A854Q5M9</accession>
<evidence type="ECO:0000313" key="3">
    <source>
        <dbReference type="EMBL" id="OXG11539.1"/>
    </source>
</evidence>
<keyword evidence="3" id="KW-0808">Transferase</keyword>
<evidence type="ECO:0000259" key="2">
    <source>
        <dbReference type="PROSITE" id="PS50405"/>
    </source>
</evidence>
<dbReference type="Gene3D" id="3.40.30.10">
    <property type="entry name" value="Glutaredoxin"/>
    <property type="match status" value="1"/>
</dbReference>
<feature type="domain" description="GST C-terminal" evidence="2">
    <location>
        <begin position="118"/>
        <end position="238"/>
    </location>
</feature>
<dbReference type="SUPFAM" id="SSF47616">
    <property type="entry name" value="GST C-terminal domain-like"/>
    <property type="match status" value="1"/>
</dbReference>
<dbReference type="GO" id="GO:0016740">
    <property type="term" value="F:transferase activity"/>
    <property type="evidence" value="ECO:0007669"/>
    <property type="project" value="UniProtKB-KW"/>
</dbReference>
<protein>
    <submittedName>
        <fullName evidence="3">Glutathione S-transferase</fullName>
    </submittedName>
</protein>
<dbReference type="PANTHER" id="PTHR43968">
    <property type="match status" value="1"/>
</dbReference>